<dbReference type="InterPro" id="IPR017927">
    <property type="entry name" value="FAD-bd_FR_type"/>
</dbReference>
<evidence type="ECO:0000313" key="3">
    <source>
        <dbReference type="EMBL" id="CUU65767.1"/>
    </source>
</evidence>
<feature type="domain" description="FAD-binding FR-type" evidence="2">
    <location>
        <begin position="17"/>
        <end position="145"/>
    </location>
</feature>
<sequence length="294" mass="31788">MSDATQTSDRPARRRPPVPKTATVTATSVIPGGMVRLTLTPSVSVADMGLEYTDHYVKLLFPPVGASWSWNDADLDPATMRDVYPREEWPVMRTYTLRSWDAAANTLDIDFVVHGDTGLAGPWAASVQPGGVIGFAGPGGAWRPSPDVDRFVFAGDEAAAPAIFAALEALPAGATAEVFLEEEDADHGLEAPEAAAEVTLHRVLRHGTVHGTELVRAVVESGVAGEGRASWFVHGVAEMIRDMRRHLFVDHGLPKEDVSISGYWRLGMVEDEWQASKREFTEEIEAAETAALES</sequence>
<dbReference type="CDD" id="cd06193">
    <property type="entry name" value="siderophore_interacting"/>
    <property type="match status" value="1"/>
</dbReference>
<dbReference type="InterPro" id="IPR013113">
    <property type="entry name" value="SIP_FAD-bd"/>
</dbReference>
<evidence type="ECO:0000256" key="1">
    <source>
        <dbReference type="SAM" id="MobiDB-lite"/>
    </source>
</evidence>
<name>A0A0X2NJU2_9CORY</name>
<feature type="region of interest" description="Disordered" evidence="1">
    <location>
        <begin position="1"/>
        <end position="22"/>
    </location>
</feature>
<dbReference type="Pfam" id="PF08021">
    <property type="entry name" value="FAD_binding_9"/>
    <property type="match status" value="1"/>
</dbReference>
<dbReference type="InterPro" id="IPR017938">
    <property type="entry name" value="Riboflavin_synthase-like_b-brl"/>
</dbReference>
<dbReference type="Proteomes" id="UP000182498">
    <property type="component" value="Unassembled WGS sequence"/>
</dbReference>
<dbReference type="AlphaFoldDB" id="A0A0X2NJU2"/>
<dbReference type="InterPro" id="IPR039261">
    <property type="entry name" value="FNR_nucleotide-bd"/>
</dbReference>
<dbReference type="Gene3D" id="2.40.30.10">
    <property type="entry name" value="Translation factors"/>
    <property type="match status" value="1"/>
</dbReference>
<proteinExistence type="predicted"/>
<dbReference type="Pfam" id="PF04954">
    <property type="entry name" value="SIP"/>
    <property type="match status" value="1"/>
</dbReference>
<evidence type="ECO:0000259" key="2">
    <source>
        <dbReference type="PROSITE" id="PS51384"/>
    </source>
</evidence>
<evidence type="ECO:0000313" key="4">
    <source>
        <dbReference type="Proteomes" id="UP000182498"/>
    </source>
</evidence>
<dbReference type="Gene3D" id="3.40.50.80">
    <property type="entry name" value="Nucleotide-binding domain of ferredoxin-NADP reductase (FNR) module"/>
    <property type="match status" value="1"/>
</dbReference>
<dbReference type="SUPFAM" id="SSF63380">
    <property type="entry name" value="Riboflavin synthase domain-like"/>
    <property type="match status" value="1"/>
</dbReference>
<gene>
    <name evidence="3" type="ORF">CVAR292_01102</name>
</gene>
<dbReference type="PROSITE" id="PS51384">
    <property type="entry name" value="FAD_FR"/>
    <property type="match status" value="1"/>
</dbReference>
<dbReference type="GO" id="GO:0016491">
    <property type="term" value="F:oxidoreductase activity"/>
    <property type="evidence" value="ECO:0007669"/>
    <property type="project" value="InterPro"/>
</dbReference>
<dbReference type="EMBL" id="FAUH01000006">
    <property type="protein sequence ID" value="CUU65767.1"/>
    <property type="molecule type" value="Genomic_DNA"/>
</dbReference>
<dbReference type="InterPro" id="IPR039374">
    <property type="entry name" value="SIP_fam"/>
</dbReference>
<dbReference type="OrthoDB" id="9814826at2"/>
<dbReference type="RefSeq" id="WP_073883824.1">
    <property type="nucleotide sequence ID" value="NZ_FAUH01000006.1"/>
</dbReference>
<dbReference type="PANTHER" id="PTHR30157">
    <property type="entry name" value="FERRIC REDUCTASE, NADPH-DEPENDENT"/>
    <property type="match status" value="1"/>
</dbReference>
<protein>
    <submittedName>
        <fullName evidence="3">Siderophore-interacting protein</fullName>
    </submittedName>
</protein>
<keyword evidence="4" id="KW-1185">Reference proteome</keyword>
<reference evidence="4" key="1">
    <citation type="submission" date="2015-11" db="EMBL/GenBank/DDBJ databases">
        <authorList>
            <person name="Dugat-Bony E."/>
        </authorList>
    </citation>
    <scope>NUCLEOTIDE SEQUENCE [LARGE SCALE GENOMIC DNA]</scope>
    <source>
        <strain evidence="4">Mu292</strain>
    </source>
</reference>
<dbReference type="InterPro" id="IPR007037">
    <property type="entry name" value="SIP_rossman_dom"/>
</dbReference>
<accession>A0A0X2NJU2</accession>
<dbReference type="PANTHER" id="PTHR30157:SF0">
    <property type="entry name" value="NADPH-DEPENDENT FERRIC-CHELATE REDUCTASE"/>
    <property type="match status" value="1"/>
</dbReference>
<organism evidence="3 4">
    <name type="scientific">Corynebacterium variabile</name>
    <dbReference type="NCBI Taxonomy" id="1727"/>
    <lineage>
        <taxon>Bacteria</taxon>
        <taxon>Bacillati</taxon>
        <taxon>Actinomycetota</taxon>
        <taxon>Actinomycetes</taxon>
        <taxon>Mycobacteriales</taxon>
        <taxon>Corynebacteriaceae</taxon>
        <taxon>Corynebacterium</taxon>
    </lineage>
</organism>